<gene>
    <name evidence="3" type="ORF">BDP81DRAFT_321020</name>
</gene>
<dbReference type="InterPro" id="IPR010730">
    <property type="entry name" value="HET"/>
</dbReference>
<dbReference type="AlphaFoldDB" id="A0AAI9ZQR3"/>
<accession>A0AAI9ZQR3</accession>
<name>A0AAI9ZQR3_9PEZI</name>
<evidence type="ECO:0000259" key="2">
    <source>
        <dbReference type="Pfam" id="PF06985"/>
    </source>
</evidence>
<feature type="region of interest" description="Disordered" evidence="1">
    <location>
        <begin position="1"/>
        <end position="83"/>
    </location>
</feature>
<dbReference type="EMBL" id="JAHMHQ010000011">
    <property type="protein sequence ID" value="KAK1636111.1"/>
    <property type="molecule type" value="Genomic_DNA"/>
</dbReference>
<dbReference type="Proteomes" id="UP001243989">
    <property type="component" value="Unassembled WGS sequence"/>
</dbReference>
<feature type="compositionally biased region" description="Basic and acidic residues" evidence="1">
    <location>
        <begin position="1"/>
        <end position="15"/>
    </location>
</feature>
<dbReference type="InterPro" id="IPR052895">
    <property type="entry name" value="HetReg/Transcr_Mod"/>
</dbReference>
<evidence type="ECO:0000256" key="1">
    <source>
        <dbReference type="SAM" id="MobiDB-lite"/>
    </source>
</evidence>
<dbReference type="Pfam" id="PF26639">
    <property type="entry name" value="Het-6_barrel"/>
    <property type="match status" value="1"/>
</dbReference>
<sequence length="700" mass="78769">MADKHGKNSHLDDFRYLSVPRPARGYHSDNESRQKKKTTPRSSSPEIRFGPGKGTEVSHAVASGNDRPFPEALSPQQKRPLHRKKVSFGAVTIEASASQPRSISPGGLSDNTYYYKQLGKDEFRLVRVLPTRTSTIKIEILHRSITSPPDYVAVSYTWGDPGDTKRLDLDGTEIRVSSSLHGALRVLRQHQESVLVWVDALSINQQDSAEKTQQIQLMTRIYRLAKSVAIWLGPEADESDSATRFLKEVARKPDARDFTPLISSGTRKTEVRAVISLFEREYWNRLWVVQEVFNARKILVYCGSSVLPWETYTDAASVFRNNLKVLNRYLSGTEQGKTYTGVSRNHFTYAAILANHGPSSLPKSRSLTGFIFGEYSLLEVMRACRTKNATDPKDKVFGTLGLLSEELRNDTRVDYGSTVKSIYTDIVDLIVSTTGRLDVICDSIHYPLHANNASLPSWVPDWSHNPGTKAMGAMNLSSKFSASLSQKAKVVLDGNLLELSGVEIDTIEVHGIAVGPLGKLADYLMAFVHWRALFLGQYKGEKLDNQYHFFRALCLNQVPSEVNNPKDWVTACNHVFASLLRERLPELPLDRELEEYVHATTTIGPQDRRQFLQEHFGDRMRGRCFYVTKEGRLGMGSGYMAVGDVIVVPFGCSTPIIIRPEGSDGGYRYVGDAYLNGFMYGRAIDQWRKGERKERKFRLR</sequence>
<comment type="caution">
    <text evidence="3">The sequence shown here is derived from an EMBL/GenBank/DDBJ whole genome shotgun (WGS) entry which is preliminary data.</text>
</comment>
<dbReference type="PANTHER" id="PTHR24148">
    <property type="entry name" value="ANKYRIN REPEAT DOMAIN-CONTAINING PROTEIN 39 HOMOLOG-RELATED"/>
    <property type="match status" value="1"/>
</dbReference>
<dbReference type="Pfam" id="PF06985">
    <property type="entry name" value="HET"/>
    <property type="match status" value="1"/>
</dbReference>
<evidence type="ECO:0000313" key="4">
    <source>
        <dbReference type="Proteomes" id="UP001243989"/>
    </source>
</evidence>
<dbReference type="RefSeq" id="XP_060444718.1">
    <property type="nucleotide sequence ID" value="XM_060584579.1"/>
</dbReference>
<keyword evidence="4" id="KW-1185">Reference proteome</keyword>
<feature type="domain" description="Heterokaryon incompatibility" evidence="2">
    <location>
        <begin position="151"/>
        <end position="291"/>
    </location>
</feature>
<dbReference type="PANTHER" id="PTHR24148:SF73">
    <property type="entry name" value="HET DOMAIN PROTEIN (AFU_ORTHOLOGUE AFUA_8G01020)"/>
    <property type="match status" value="1"/>
</dbReference>
<protein>
    <submittedName>
        <fullName evidence="3">Heterokaryon incompatibility protein-domain-containing protein</fullName>
    </submittedName>
</protein>
<dbReference type="GeneID" id="85469441"/>
<organism evidence="3 4">
    <name type="scientific">Colletotrichum phormii</name>
    <dbReference type="NCBI Taxonomy" id="359342"/>
    <lineage>
        <taxon>Eukaryota</taxon>
        <taxon>Fungi</taxon>
        <taxon>Dikarya</taxon>
        <taxon>Ascomycota</taxon>
        <taxon>Pezizomycotina</taxon>
        <taxon>Sordariomycetes</taxon>
        <taxon>Hypocreomycetidae</taxon>
        <taxon>Glomerellales</taxon>
        <taxon>Glomerellaceae</taxon>
        <taxon>Colletotrichum</taxon>
        <taxon>Colletotrichum acutatum species complex</taxon>
    </lineage>
</organism>
<reference evidence="3" key="1">
    <citation type="submission" date="2021-06" db="EMBL/GenBank/DDBJ databases">
        <title>Comparative genomics, transcriptomics and evolutionary studies reveal genomic signatures of adaptation to plant cell wall in hemibiotrophic fungi.</title>
        <authorList>
            <consortium name="DOE Joint Genome Institute"/>
            <person name="Baroncelli R."/>
            <person name="Diaz J.F."/>
            <person name="Benocci T."/>
            <person name="Peng M."/>
            <person name="Battaglia E."/>
            <person name="Haridas S."/>
            <person name="Andreopoulos W."/>
            <person name="Labutti K."/>
            <person name="Pangilinan J."/>
            <person name="Floch G.L."/>
            <person name="Makela M.R."/>
            <person name="Henrissat B."/>
            <person name="Grigoriev I.V."/>
            <person name="Crouch J.A."/>
            <person name="De Vries R.P."/>
            <person name="Sukno S.A."/>
            <person name="Thon M.R."/>
        </authorList>
    </citation>
    <scope>NUCLEOTIDE SEQUENCE</scope>
    <source>
        <strain evidence="3">CBS 102054</strain>
    </source>
</reference>
<proteinExistence type="predicted"/>
<evidence type="ECO:0000313" key="3">
    <source>
        <dbReference type="EMBL" id="KAK1636111.1"/>
    </source>
</evidence>